<dbReference type="EMBL" id="CP141884">
    <property type="protein sequence ID" value="WRT66336.1"/>
    <property type="molecule type" value="Genomic_DNA"/>
</dbReference>
<gene>
    <name evidence="3" type="ORF">IL334_003291</name>
</gene>
<sequence length="892" mass="99820">MTEEQVIIGKQWEAVGPFPSGMREHPIIASPLAAYLDPSTDPDIDFAFRPYNESETWPSEIGNGGKVGWKTFDLKDDGWLEVSYPEIRWDQLRSDHGWAALQYQTILRTSISIPKMSRQKKQTSIRIDVVQGVEYALIPKSTPKNHKGPIEWYSGDVYGFAQTTIGKKGVETESEKSTSNFARSLSLPPGEYTFLLRAIYEIRTFGDPGISNPPNIQIKVDIEVDDIEEMQIVDGLAQVPDLIDGWFMGDWISTGIRVDPEGKDTDIIEVESPHGDFFSITLPRKVKIIKGQTRQISLRLEQHKELPKDLRTFNVKFRLRIDGNEEMITWRPSLNHLNANNQKPFRITFPSPSTDDEPPSFVSFAMIVPPSSTNPKPDTSPPVILALHGAGVETTSAMWTEAMPSIPGYWSVLPTGRNEWGEDWHGGSMEDVWAAREAFGEIIKKIGVTVSDKTILMGHSNGGQGAWHLAARYPDRIEGLVAAAGWLTISDYVPYTELVSKHFADPSLMGILTSSLTPYNNDLYLSNLVDIPILVIHGSEDDNVPPRHSQAYVNTISSWSGEQNSSNVKLKEIPKQGHWWSDILRSMEIIDFIKSLPERKSWDEQRQKGFTLTTANPQESGGRAGIKIIELDTPGRIARLDVNARQWKDCNPSKPLDLRGTNIKRIELTTEPNQSSEILIKGKHTHHQWSKQHSSYPIDPVRAYGPMIRFLSTAGLITIISPDLPRHLSIAKRIAHDLFVYQSLDSEVVTDQDALLRLANGTIGRGNILMIGRPEENLFVDWTIIQNKIPISFPTKGVMLIDDKVIYDRGAGIITLHPHPTAPKGLSVLIAGNDDLGLELAARLFPIRTGVPIPDWAIVGPQARWKGSGGFIGAGFWDGQWRWNDAMSWTDR</sequence>
<dbReference type="Proteomes" id="UP001329825">
    <property type="component" value="Chromosome 4"/>
</dbReference>
<feature type="domain" description="Peptidase S9 prolyl oligopeptidase catalytic" evidence="2">
    <location>
        <begin position="420"/>
        <end position="581"/>
    </location>
</feature>
<name>A0ABZ1D048_9TREE</name>
<keyword evidence="1" id="KW-0732">Signal</keyword>
<dbReference type="GeneID" id="87955422"/>
<dbReference type="InterPro" id="IPR029058">
    <property type="entry name" value="AB_hydrolase_fold"/>
</dbReference>
<dbReference type="InterPro" id="IPR050955">
    <property type="entry name" value="Plant_Biomass_Hydrol_Est"/>
</dbReference>
<evidence type="ECO:0000313" key="3">
    <source>
        <dbReference type="EMBL" id="WRT66336.1"/>
    </source>
</evidence>
<dbReference type="Gene3D" id="3.40.50.1820">
    <property type="entry name" value="alpha/beta hydrolase"/>
    <property type="match status" value="1"/>
</dbReference>
<dbReference type="Pfam" id="PF00326">
    <property type="entry name" value="Peptidase_S9"/>
    <property type="match status" value="1"/>
</dbReference>
<reference evidence="3 4" key="1">
    <citation type="submission" date="2024-01" db="EMBL/GenBank/DDBJ databases">
        <title>Comparative genomics of Cryptococcus and Kwoniella reveals pathogenesis evolution and contrasting modes of karyotype evolution via chromosome fusion or intercentromeric recombination.</title>
        <authorList>
            <person name="Coelho M.A."/>
            <person name="David-Palma M."/>
            <person name="Shea T."/>
            <person name="Bowers K."/>
            <person name="McGinley-Smith S."/>
            <person name="Mohammad A.W."/>
            <person name="Gnirke A."/>
            <person name="Yurkov A.M."/>
            <person name="Nowrousian M."/>
            <person name="Sun S."/>
            <person name="Cuomo C.A."/>
            <person name="Heitman J."/>
        </authorList>
    </citation>
    <scope>NUCLEOTIDE SEQUENCE [LARGE SCALE GENOMIC DNA]</scope>
    <source>
        <strain evidence="3">CBS 11374</strain>
    </source>
</reference>
<dbReference type="PANTHER" id="PTHR43037">
    <property type="entry name" value="UNNAMED PRODUCT-RELATED"/>
    <property type="match status" value="1"/>
</dbReference>
<evidence type="ECO:0000256" key="1">
    <source>
        <dbReference type="ARBA" id="ARBA00022729"/>
    </source>
</evidence>
<dbReference type="RefSeq" id="XP_062791076.1">
    <property type="nucleotide sequence ID" value="XM_062935025.1"/>
</dbReference>
<evidence type="ECO:0000313" key="4">
    <source>
        <dbReference type="Proteomes" id="UP001329825"/>
    </source>
</evidence>
<protein>
    <recommendedName>
        <fullName evidence="2">Peptidase S9 prolyl oligopeptidase catalytic domain-containing protein</fullName>
    </recommendedName>
</protein>
<organism evidence="3 4">
    <name type="scientific">Kwoniella shivajii</name>
    <dbReference type="NCBI Taxonomy" id="564305"/>
    <lineage>
        <taxon>Eukaryota</taxon>
        <taxon>Fungi</taxon>
        <taxon>Dikarya</taxon>
        <taxon>Basidiomycota</taxon>
        <taxon>Agaricomycotina</taxon>
        <taxon>Tremellomycetes</taxon>
        <taxon>Tremellales</taxon>
        <taxon>Cryptococcaceae</taxon>
        <taxon>Kwoniella</taxon>
    </lineage>
</organism>
<proteinExistence type="predicted"/>
<dbReference type="SUPFAM" id="SSF53474">
    <property type="entry name" value="alpha/beta-Hydrolases"/>
    <property type="match status" value="1"/>
</dbReference>
<evidence type="ECO:0000259" key="2">
    <source>
        <dbReference type="Pfam" id="PF00326"/>
    </source>
</evidence>
<keyword evidence="4" id="KW-1185">Reference proteome</keyword>
<dbReference type="InterPro" id="IPR001375">
    <property type="entry name" value="Peptidase_S9_cat"/>
</dbReference>
<accession>A0ABZ1D048</accession>
<dbReference type="PANTHER" id="PTHR43037:SF4">
    <property type="entry name" value="PEPTIDASE S9 PROLYL OLIGOPEPTIDASE CATALYTIC DOMAIN-CONTAINING PROTEIN"/>
    <property type="match status" value="1"/>
</dbReference>